<feature type="transmembrane region" description="Helical" evidence="1">
    <location>
        <begin position="51"/>
        <end position="69"/>
    </location>
</feature>
<keyword evidence="1" id="KW-0812">Transmembrane</keyword>
<gene>
    <name evidence="2" type="ORF">SSP24_55940</name>
</gene>
<dbReference type="Proteomes" id="UP000317881">
    <property type="component" value="Unassembled WGS sequence"/>
</dbReference>
<proteinExistence type="predicted"/>
<dbReference type="OrthoDB" id="9839977at2"/>
<sequence length="171" mass="17866">MSSKAPSRPAADGALAEGVYRPSMVAAYRANPRGAVHAGFDAERMVPRWRWVLIGLLLIAATALVGLLIRVPVGPTGTLAGTTGRDAVLAFPSLTPPAKGSDIVLRLDKSRTVTGRVKDTQAGQGGVQVTMVLVELPAAFGLDSVEDGTQVVLDQGTRPLLLDIWDGGNDQ</sequence>
<name>A0A4Y3VQI5_9ACTN</name>
<accession>A0A4Y3VQI5</accession>
<dbReference type="EMBL" id="BJND01000044">
    <property type="protein sequence ID" value="GEC07939.1"/>
    <property type="molecule type" value="Genomic_DNA"/>
</dbReference>
<dbReference type="AlphaFoldDB" id="A0A4Y3VQI5"/>
<protein>
    <submittedName>
        <fullName evidence="2">Uncharacterized protein</fullName>
    </submittedName>
</protein>
<comment type="caution">
    <text evidence="2">The sequence shown here is derived from an EMBL/GenBank/DDBJ whole genome shotgun (WGS) entry which is preliminary data.</text>
</comment>
<keyword evidence="3" id="KW-1185">Reference proteome</keyword>
<evidence type="ECO:0000256" key="1">
    <source>
        <dbReference type="SAM" id="Phobius"/>
    </source>
</evidence>
<evidence type="ECO:0000313" key="3">
    <source>
        <dbReference type="Proteomes" id="UP000317881"/>
    </source>
</evidence>
<reference evidence="2 3" key="1">
    <citation type="submission" date="2019-06" db="EMBL/GenBank/DDBJ databases">
        <title>Whole genome shotgun sequence of Streptomyces spinoverrucosus NBRC 14228.</title>
        <authorList>
            <person name="Hosoyama A."/>
            <person name="Uohara A."/>
            <person name="Ohji S."/>
            <person name="Ichikawa N."/>
        </authorList>
    </citation>
    <scope>NUCLEOTIDE SEQUENCE [LARGE SCALE GENOMIC DNA]</scope>
    <source>
        <strain evidence="2 3">NBRC 14228</strain>
    </source>
</reference>
<dbReference type="RefSeq" id="WP_141312466.1">
    <property type="nucleotide sequence ID" value="NZ_BJND01000044.1"/>
</dbReference>
<keyword evidence="1" id="KW-0472">Membrane</keyword>
<organism evidence="2 3">
    <name type="scientific">Streptomyces spinoverrucosus</name>
    <dbReference type="NCBI Taxonomy" id="284043"/>
    <lineage>
        <taxon>Bacteria</taxon>
        <taxon>Bacillati</taxon>
        <taxon>Actinomycetota</taxon>
        <taxon>Actinomycetes</taxon>
        <taxon>Kitasatosporales</taxon>
        <taxon>Streptomycetaceae</taxon>
        <taxon>Streptomyces</taxon>
    </lineage>
</organism>
<evidence type="ECO:0000313" key="2">
    <source>
        <dbReference type="EMBL" id="GEC07939.1"/>
    </source>
</evidence>
<keyword evidence="1" id="KW-1133">Transmembrane helix</keyword>